<evidence type="ECO:0000313" key="3">
    <source>
        <dbReference type="Proteomes" id="UP000680045"/>
    </source>
</evidence>
<sequence>MKSKPLHIKLDQKQEELKSELDMQDDVVFKQIFIPGYEVSGLFVFVNGTMDYPAFNEIVLDLSAAQVETRHPVSIEQLVISKICSVREQDDVETYETAKEHIFDGKTLLFIDGIVDGYVLNLEKEKNRTFGEPSTERVVRGPKMGFIESLQENIGLIRQYSNHPNLIVKQQKFGTMENGKLR</sequence>
<keyword evidence="1" id="KW-0472">Membrane</keyword>
<evidence type="ECO:0000313" key="2">
    <source>
        <dbReference type="EMBL" id="MBR8646251.1"/>
    </source>
</evidence>
<dbReference type="Pfam" id="PF03323">
    <property type="entry name" value="GerA"/>
    <property type="match status" value="1"/>
</dbReference>
<dbReference type="Proteomes" id="UP000680045">
    <property type="component" value="Unassembled WGS sequence"/>
</dbReference>
<accession>A0A941FSX2</accession>
<dbReference type="InterPro" id="IPR004995">
    <property type="entry name" value="Spore_Ger"/>
</dbReference>
<reference evidence="2" key="1">
    <citation type="submission" date="2021-04" db="EMBL/GenBank/DDBJ databases">
        <title>Whole genome sequencing of Enterococci isolates from hospitalized patients.</title>
        <authorList>
            <person name="Ogoti B.M."/>
            <person name="Onyambu F.G."/>
        </authorList>
    </citation>
    <scope>NUCLEOTIDE SEQUENCE</scope>
    <source>
        <strain evidence="2">242</strain>
    </source>
</reference>
<dbReference type="GO" id="GO:0009847">
    <property type="term" value="P:spore germination"/>
    <property type="evidence" value="ECO:0007669"/>
    <property type="project" value="InterPro"/>
</dbReference>
<comment type="caution">
    <text evidence="2">The sequence shown here is derived from an EMBL/GenBank/DDBJ whole genome shotgun (WGS) entry which is preliminary data.</text>
</comment>
<protein>
    <submittedName>
        <fullName evidence="2">Spore germination protein</fullName>
    </submittedName>
</protein>
<proteinExistence type="predicted"/>
<gene>
    <name evidence="2" type="ORF">KEH51_27980</name>
</gene>
<dbReference type="AlphaFoldDB" id="A0A941FSX2"/>
<dbReference type="GO" id="GO:0016020">
    <property type="term" value="C:membrane"/>
    <property type="evidence" value="ECO:0007669"/>
    <property type="project" value="InterPro"/>
</dbReference>
<dbReference type="EMBL" id="JAGTPW010000082">
    <property type="protein sequence ID" value="MBR8646251.1"/>
    <property type="molecule type" value="Genomic_DNA"/>
</dbReference>
<evidence type="ECO:0000256" key="1">
    <source>
        <dbReference type="ARBA" id="ARBA00023136"/>
    </source>
</evidence>
<name>A0A941FSX2_9BACI</name>
<organism evidence="2 3">
    <name type="scientific">Peribacillus frigoritolerans</name>
    <dbReference type="NCBI Taxonomy" id="450367"/>
    <lineage>
        <taxon>Bacteria</taxon>
        <taxon>Bacillati</taxon>
        <taxon>Bacillota</taxon>
        <taxon>Bacilli</taxon>
        <taxon>Bacillales</taxon>
        <taxon>Bacillaceae</taxon>
        <taxon>Peribacillus</taxon>
    </lineage>
</organism>